<accession>A0ACC1K941</accession>
<comment type="caution">
    <text evidence="1">The sequence shown here is derived from an EMBL/GenBank/DDBJ whole genome shotgun (WGS) entry which is preliminary data.</text>
</comment>
<sequence length="479" mass="50175">MKLAVLAALAAAIAAPAPARAQSAGSTQGLQDTGCVGSDGASGALFATKAEVKYAKLFSIAYHDTYKVLSDKAANGTYVLYQCGSQRPSVAGASAYIPVPVKSVAAWSTSAAAFIEALGVQDRVQNLGTSPSITSACLQQLLATVIKPFDEGNATSVDEQERNTTVVFNMPGGDEGNTDNTVLSSEYLETSALGRSEWIKYFAAFFNAEERANSLFDSISANYNCFADKADSKYNQLRPVVAWTSYAAPSSFNNNTAYWQISNAGFKYDLVRDAGARMLNASAGGPAAMFTSSAAFLAALTKADIVIDESFVSYTYDDLLKNYGVASGDAKKYPWAAAGRVYRPDGIQSTAGGLDWFEAPVVYADALLQDVIAVAHPGFAKGNYSPIWFRDLSESEPVVVVGASNCTDMYAARRDPAATCSAIDFQNADPAHPDYSGVSASQTGDVVHDVSRSGAASRAAALQAAGSAAIAILAAVCLI</sequence>
<gene>
    <name evidence="1" type="ORF">IWQ57_000072</name>
</gene>
<dbReference type="EMBL" id="JANBUJ010000001">
    <property type="protein sequence ID" value="KAJ2775915.1"/>
    <property type="molecule type" value="Genomic_DNA"/>
</dbReference>
<keyword evidence="2" id="KW-1185">Reference proteome</keyword>
<evidence type="ECO:0000313" key="2">
    <source>
        <dbReference type="Proteomes" id="UP001140234"/>
    </source>
</evidence>
<dbReference type="Proteomes" id="UP001140234">
    <property type="component" value="Unassembled WGS sequence"/>
</dbReference>
<reference evidence="1" key="1">
    <citation type="submission" date="2022-07" db="EMBL/GenBank/DDBJ databases">
        <title>Phylogenomic reconstructions and comparative analyses of Kickxellomycotina fungi.</title>
        <authorList>
            <person name="Reynolds N.K."/>
            <person name="Stajich J.E."/>
            <person name="Barry K."/>
            <person name="Grigoriev I.V."/>
            <person name="Crous P."/>
            <person name="Smith M.E."/>
        </authorList>
    </citation>
    <scope>NUCLEOTIDE SEQUENCE</scope>
    <source>
        <strain evidence="1">CBS 109366</strain>
    </source>
</reference>
<organism evidence="1 2">
    <name type="scientific">Coemansia nantahalensis</name>
    <dbReference type="NCBI Taxonomy" id="2789366"/>
    <lineage>
        <taxon>Eukaryota</taxon>
        <taxon>Fungi</taxon>
        <taxon>Fungi incertae sedis</taxon>
        <taxon>Zoopagomycota</taxon>
        <taxon>Kickxellomycotina</taxon>
        <taxon>Kickxellomycetes</taxon>
        <taxon>Kickxellales</taxon>
        <taxon>Kickxellaceae</taxon>
        <taxon>Coemansia</taxon>
    </lineage>
</organism>
<name>A0ACC1K941_9FUNG</name>
<evidence type="ECO:0000313" key="1">
    <source>
        <dbReference type="EMBL" id="KAJ2775915.1"/>
    </source>
</evidence>
<proteinExistence type="predicted"/>
<protein>
    <submittedName>
        <fullName evidence="1">Uncharacterized protein</fullName>
    </submittedName>
</protein>